<accession>A0A1P8WHY0</accession>
<feature type="signal peptide" evidence="2">
    <location>
        <begin position="1"/>
        <end position="28"/>
    </location>
</feature>
<name>A0A1P8WHY0_9PLAN</name>
<feature type="region of interest" description="Disordered" evidence="1">
    <location>
        <begin position="54"/>
        <end position="76"/>
    </location>
</feature>
<evidence type="ECO:0000313" key="4">
    <source>
        <dbReference type="Proteomes" id="UP000187735"/>
    </source>
</evidence>
<protein>
    <submittedName>
        <fullName evidence="3">Uncharacterized protein</fullName>
    </submittedName>
</protein>
<proteinExistence type="predicted"/>
<evidence type="ECO:0000256" key="2">
    <source>
        <dbReference type="SAM" id="SignalP"/>
    </source>
</evidence>
<dbReference type="OrthoDB" id="294317at2"/>
<dbReference type="AlphaFoldDB" id="A0A1P8WHY0"/>
<evidence type="ECO:0000313" key="3">
    <source>
        <dbReference type="EMBL" id="APZ93637.1"/>
    </source>
</evidence>
<feature type="chain" id="PRO_5012569032" evidence="2">
    <location>
        <begin position="29"/>
        <end position="527"/>
    </location>
</feature>
<organism evidence="3 4">
    <name type="scientific">Fuerstiella marisgermanici</name>
    <dbReference type="NCBI Taxonomy" id="1891926"/>
    <lineage>
        <taxon>Bacteria</taxon>
        <taxon>Pseudomonadati</taxon>
        <taxon>Planctomycetota</taxon>
        <taxon>Planctomycetia</taxon>
        <taxon>Planctomycetales</taxon>
        <taxon>Planctomycetaceae</taxon>
        <taxon>Fuerstiella</taxon>
    </lineage>
</organism>
<dbReference type="KEGG" id="fmr:Fuma_03255"/>
<dbReference type="EMBL" id="CP017641">
    <property type="protein sequence ID" value="APZ93637.1"/>
    <property type="molecule type" value="Genomic_DNA"/>
</dbReference>
<reference evidence="3 4" key="1">
    <citation type="journal article" date="2016" name="Front. Microbiol.">
        <title>Fuerstia marisgermanicae gen. nov., sp. nov., an Unusual Member of the Phylum Planctomycetes from the German Wadden Sea.</title>
        <authorList>
            <person name="Kohn T."/>
            <person name="Heuer A."/>
            <person name="Jogler M."/>
            <person name="Vollmers J."/>
            <person name="Boedeker C."/>
            <person name="Bunk B."/>
            <person name="Rast P."/>
            <person name="Borchert D."/>
            <person name="Glockner I."/>
            <person name="Freese H.M."/>
            <person name="Klenk H.P."/>
            <person name="Overmann J."/>
            <person name="Kaster A.K."/>
            <person name="Rohde M."/>
            <person name="Wiegand S."/>
            <person name="Jogler C."/>
        </authorList>
    </citation>
    <scope>NUCLEOTIDE SEQUENCE [LARGE SCALE GENOMIC DNA]</scope>
    <source>
        <strain evidence="3 4">NH11</strain>
    </source>
</reference>
<sequence length="527" mass="59090" precursor="true">MDSRRFITTQRGLAFLLVLLIADVPATAQQKPGTAVEKMASAIERALKALTGAEEARPARPVRPAMPAAGFRPAQEAVARPAKDVDTRLKRLQSHAAVMQEWFDLQAELTEPQQRELAAALEASISDSQKSWKAGDAQDRQRVFDDFFPIVFTDLTGPALYLEGAGTEAVKDKVALPEKQANQLSEALEEREEFYRAAALGYVLNLLDEYFFFTPEQREKMAEIVSKKVDLNAACYSMQTKERARRSFQYFPSTSVIGTVVTWKPNGFFSDNQKVLAVALTAPQSAASGNSEAFPVMTAEDAETVQQRLKDVSAAQRTRLQHNLAVRIDFYESTCDLSERDVRRLTLAGKGTMDSVIRAWKANTRKNIERYQQQNAGRNVVVAFPVPSISQLLANELWTHTVKSSVPENSQAITNRDETLKDARAKFVVAMLDRELWLEPFQRERLLKSVQKMLPSGDVAKSSYQRNTDELTLLCIPLFKLSKLELTILSPAQRTVWKGMKEPFTENNGYVRVQTKRNGTLTIPLPK</sequence>
<dbReference type="RefSeq" id="WP_077025073.1">
    <property type="nucleotide sequence ID" value="NZ_CP017641.1"/>
</dbReference>
<gene>
    <name evidence="3" type="ORF">Fuma_03255</name>
</gene>
<keyword evidence="4" id="KW-1185">Reference proteome</keyword>
<dbReference type="Proteomes" id="UP000187735">
    <property type="component" value="Chromosome"/>
</dbReference>
<keyword evidence="2" id="KW-0732">Signal</keyword>
<evidence type="ECO:0000256" key="1">
    <source>
        <dbReference type="SAM" id="MobiDB-lite"/>
    </source>
</evidence>